<evidence type="ECO:0000256" key="3">
    <source>
        <dbReference type="ARBA" id="ARBA00022763"/>
    </source>
</evidence>
<reference evidence="14 15" key="1">
    <citation type="submission" date="2019-12" db="EMBL/GenBank/DDBJ databases">
        <title>Corynebacterium sp. nov., isolated from feces of the Anser Albifrons in China.</title>
        <authorList>
            <person name="Liu Q."/>
        </authorList>
    </citation>
    <scope>NUCLEOTIDE SEQUENCE [LARGE SCALE GENOMIC DNA]</scope>
    <source>
        <strain evidence="14 15">23H37-10</strain>
    </source>
</reference>
<proteinExistence type="inferred from homology"/>
<dbReference type="FunFam" id="1.10.10.160:FF:000001">
    <property type="entry name" value="ATP-dependent DNA helicase"/>
    <property type="match status" value="1"/>
</dbReference>
<sequence>MQNSEDQLNLFSEFPDLPLPDAPVDEVPPPPEDELPPEGYEELVATMYEPRSEAASQTRSLSTAQNPKVGGTSLLEGLNHQQKAAVEHQGSPLLIVAGAGSGKTSVLTRRIAYLLHNGVAPWEILAITFTNKAAAEMRERVMDLVGPQAERMWVSTFHSMCVRILRANAHLVPGLNSNFTIYDSDDAKRLITMVIKDHDLDLKEFSPRGTLSIISNWKNELISPQEALDDAHKEGNHHRTTVAQLFKDYQSRLRGANAVDFDDLIGEVVSILHSNPEVAEHYRRRFRHVLVDEYQDTNHAQYVLVSTLVGKGTGMAELCVVGDADQSIYAFRGATIRNIEEFERDYPNAHTILLEQNYRSTQTILSAANAVIERNQGRRPKKLWTDVGDGELIGGYVADNEHDEARFIAEQIDDLVDNEGYNYRDIAVMYRTNNASRVLEDVLVRSGLPYKVVGGTRFYERMEIRDIVAYLKILDNPEDTVALRRIINTPRRGIGNRALAQVTVHAENQNISWSEALTDAAEGKVPLLSGRGKNAIARFLEMMKSLRAEVENSQMHSSDGSDLGLPDLGAVINAVLDMTGYKAELEKSNDPQDGSRLDNLNELVAVGHEFSQEAANLKAYVEMPGTTADGETGDDAEANRLLGEGEAPLGSLQAFLERVSLVADADQIPAEEQDMITLMTLHTAKGLEFPVVFLTGWEDGQFPHMRALSDPAELSEERRLAYVGITRAKQRLFICRAVTRSGWGQAVNNPPSRFLAEIPEELWEWIREEPSFGAGWNSESFSGPHAYGGGAHAYGASGTVGYGYNSQPLYRNGGQPKTKPVSGSAAPRKGGKALELEVGDRVNHDKYGLGTVKSVDRVGTHATAMIDFGGSGTVRLMLVGGLPMEKL</sequence>
<keyword evidence="7" id="KW-0238">DNA-binding</keyword>
<feature type="compositionally biased region" description="Polar residues" evidence="13">
    <location>
        <begin position="1"/>
        <end position="10"/>
    </location>
</feature>
<dbReference type="InterPro" id="IPR013986">
    <property type="entry name" value="DExx_box_DNA_helicase_dom_sf"/>
</dbReference>
<dbReference type="KEGG" id="cans:GP473_06975"/>
<dbReference type="RefSeq" id="WP_185770182.1">
    <property type="nucleotide sequence ID" value="NZ_CP046883.1"/>
</dbReference>
<evidence type="ECO:0000256" key="2">
    <source>
        <dbReference type="ARBA" id="ARBA00022741"/>
    </source>
</evidence>
<keyword evidence="9" id="KW-0413">Isomerase</keyword>
<dbReference type="Pfam" id="PF13361">
    <property type="entry name" value="UvrD_C"/>
    <property type="match status" value="1"/>
</dbReference>
<comment type="similarity">
    <text evidence="1">Belongs to the helicase family. UvrD subfamily.</text>
</comment>
<dbReference type="PANTHER" id="PTHR11070:SF2">
    <property type="entry name" value="ATP-DEPENDENT DNA HELICASE SRS2"/>
    <property type="match status" value="1"/>
</dbReference>
<comment type="catalytic activity">
    <reaction evidence="10">
        <text>Couples ATP hydrolysis with the unwinding of duplex DNA by translocating in the 3'-5' direction.</text>
        <dbReference type="EC" id="5.6.2.4"/>
    </reaction>
</comment>
<dbReference type="Gene3D" id="1.10.486.10">
    <property type="entry name" value="PCRA, domain 4"/>
    <property type="match status" value="1"/>
</dbReference>
<dbReference type="Pfam" id="PF00580">
    <property type="entry name" value="UvrD-helicase"/>
    <property type="match status" value="1"/>
</dbReference>
<dbReference type="PROSITE" id="PS51198">
    <property type="entry name" value="UVRD_HELICASE_ATP_BIND"/>
    <property type="match status" value="1"/>
</dbReference>
<dbReference type="GO" id="GO:0005829">
    <property type="term" value="C:cytosol"/>
    <property type="evidence" value="ECO:0007669"/>
    <property type="project" value="TreeGrafter"/>
</dbReference>
<feature type="region of interest" description="Disordered" evidence="13">
    <location>
        <begin position="1"/>
        <end position="38"/>
    </location>
</feature>
<dbReference type="Gene3D" id="1.10.10.160">
    <property type="match status" value="1"/>
</dbReference>
<protein>
    <recommendedName>
        <fullName evidence="11">DNA 3'-5' helicase</fullName>
        <ecNumber evidence="11">5.6.2.4</ecNumber>
    </recommendedName>
</protein>
<dbReference type="EC" id="5.6.2.4" evidence="11"/>
<dbReference type="Proteomes" id="UP000515275">
    <property type="component" value="Chromosome"/>
</dbReference>
<comment type="catalytic activity">
    <reaction evidence="12">
        <text>ATP + H2O = ADP + phosphate + H(+)</text>
        <dbReference type="Rhea" id="RHEA:13065"/>
        <dbReference type="ChEBI" id="CHEBI:15377"/>
        <dbReference type="ChEBI" id="CHEBI:15378"/>
        <dbReference type="ChEBI" id="CHEBI:30616"/>
        <dbReference type="ChEBI" id="CHEBI:43474"/>
        <dbReference type="ChEBI" id="CHEBI:456216"/>
        <dbReference type="EC" id="5.6.2.4"/>
    </reaction>
</comment>
<dbReference type="GO" id="GO:0000725">
    <property type="term" value="P:recombinational repair"/>
    <property type="evidence" value="ECO:0007669"/>
    <property type="project" value="TreeGrafter"/>
</dbReference>
<evidence type="ECO:0000256" key="10">
    <source>
        <dbReference type="ARBA" id="ARBA00034617"/>
    </source>
</evidence>
<evidence type="ECO:0000313" key="14">
    <source>
        <dbReference type="EMBL" id="QNH96431.1"/>
    </source>
</evidence>
<dbReference type="InterPro" id="IPR014017">
    <property type="entry name" value="DNA_helicase_UvrD-like_C"/>
</dbReference>
<evidence type="ECO:0000313" key="15">
    <source>
        <dbReference type="Proteomes" id="UP000515275"/>
    </source>
</evidence>
<dbReference type="Gene3D" id="3.40.50.300">
    <property type="entry name" value="P-loop containing nucleotide triphosphate hydrolases"/>
    <property type="match status" value="2"/>
</dbReference>
<keyword evidence="4" id="KW-0378">Hydrolase</keyword>
<dbReference type="InterPro" id="IPR000212">
    <property type="entry name" value="DNA_helicase_UvrD/REP"/>
</dbReference>
<dbReference type="GO" id="GO:0016787">
    <property type="term" value="F:hydrolase activity"/>
    <property type="evidence" value="ECO:0007669"/>
    <property type="project" value="UniProtKB-UniRule"/>
</dbReference>
<dbReference type="GO" id="GO:0003677">
    <property type="term" value="F:DNA binding"/>
    <property type="evidence" value="ECO:0007669"/>
    <property type="project" value="UniProtKB-KW"/>
</dbReference>
<keyword evidence="15" id="KW-1185">Reference proteome</keyword>
<gene>
    <name evidence="14" type="ORF">GP473_06975</name>
</gene>
<dbReference type="PROSITE" id="PS51217">
    <property type="entry name" value="UVRD_HELICASE_CTER"/>
    <property type="match status" value="1"/>
</dbReference>
<keyword evidence="6" id="KW-0067">ATP-binding</keyword>
<keyword evidence="8" id="KW-0234">DNA repair</keyword>
<dbReference type="GO" id="GO:0009314">
    <property type="term" value="P:response to radiation"/>
    <property type="evidence" value="ECO:0007669"/>
    <property type="project" value="UniProtKB-ARBA"/>
</dbReference>
<keyword evidence="3" id="KW-0227">DNA damage</keyword>
<dbReference type="InterPro" id="IPR014016">
    <property type="entry name" value="UvrD-like_ATP-bd"/>
</dbReference>
<dbReference type="CDD" id="cd17932">
    <property type="entry name" value="DEXQc_UvrD"/>
    <property type="match status" value="1"/>
</dbReference>
<evidence type="ECO:0000256" key="4">
    <source>
        <dbReference type="ARBA" id="ARBA00022801"/>
    </source>
</evidence>
<evidence type="ECO:0000256" key="1">
    <source>
        <dbReference type="ARBA" id="ARBA00009922"/>
    </source>
</evidence>
<name>A0A7G7YPL1_9CORY</name>
<accession>A0A7G7YPL1</accession>
<dbReference type="SUPFAM" id="SSF52540">
    <property type="entry name" value="P-loop containing nucleoside triphosphate hydrolases"/>
    <property type="match status" value="1"/>
</dbReference>
<dbReference type="GO" id="GO:0005524">
    <property type="term" value="F:ATP binding"/>
    <property type="evidence" value="ECO:0007669"/>
    <property type="project" value="UniProtKB-UniRule"/>
</dbReference>
<keyword evidence="5" id="KW-0347">Helicase</keyword>
<dbReference type="CDD" id="cd18807">
    <property type="entry name" value="SF1_C_UvrD"/>
    <property type="match status" value="2"/>
</dbReference>
<evidence type="ECO:0000256" key="11">
    <source>
        <dbReference type="ARBA" id="ARBA00034808"/>
    </source>
</evidence>
<dbReference type="PANTHER" id="PTHR11070">
    <property type="entry name" value="UVRD / RECB / PCRA DNA HELICASE FAMILY MEMBER"/>
    <property type="match status" value="1"/>
</dbReference>
<organism evidence="14 15">
    <name type="scientific">Corynebacterium anserum</name>
    <dbReference type="NCBI Taxonomy" id="2684406"/>
    <lineage>
        <taxon>Bacteria</taxon>
        <taxon>Bacillati</taxon>
        <taxon>Actinomycetota</taxon>
        <taxon>Actinomycetes</taxon>
        <taxon>Mycobacteriales</taxon>
        <taxon>Corynebacteriaceae</taxon>
        <taxon>Corynebacterium</taxon>
    </lineage>
</organism>
<evidence type="ECO:0000256" key="7">
    <source>
        <dbReference type="ARBA" id="ARBA00023125"/>
    </source>
</evidence>
<keyword evidence="2" id="KW-0547">Nucleotide-binding</keyword>
<dbReference type="AlphaFoldDB" id="A0A7G7YPL1"/>
<evidence type="ECO:0000256" key="13">
    <source>
        <dbReference type="SAM" id="MobiDB-lite"/>
    </source>
</evidence>
<dbReference type="EMBL" id="CP046883">
    <property type="protein sequence ID" value="QNH96431.1"/>
    <property type="molecule type" value="Genomic_DNA"/>
</dbReference>
<evidence type="ECO:0000256" key="8">
    <source>
        <dbReference type="ARBA" id="ARBA00023204"/>
    </source>
</evidence>
<evidence type="ECO:0000256" key="5">
    <source>
        <dbReference type="ARBA" id="ARBA00022806"/>
    </source>
</evidence>
<evidence type="ECO:0000256" key="6">
    <source>
        <dbReference type="ARBA" id="ARBA00022840"/>
    </source>
</evidence>
<dbReference type="GO" id="GO:0043138">
    <property type="term" value="F:3'-5' DNA helicase activity"/>
    <property type="evidence" value="ECO:0007669"/>
    <property type="project" value="UniProtKB-EC"/>
</dbReference>
<feature type="compositionally biased region" description="Pro residues" evidence="13">
    <location>
        <begin position="17"/>
        <end position="30"/>
    </location>
</feature>
<evidence type="ECO:0000256" key="9">
    <source>
        <dbReference type="ARBA" id="ARBA00023235"/>
    </source>
</evidence>
<dbReference type="GO" id="GO:0033202">
    <property type="term" value="C:DNA helicase complex"/>
    <property type="evidence" value="ECO:0007669"/>
    <property type="project" value="TreeGrafter"/>
</dbReference>
<dbReference type="InterPro" id="IPR027417">
    <property type="entry name" value="P-loop_NTPase"/>
</dbReference>
<evidence type="ECO:0000256" key="12">
    <source>
        <dbReference type="ARBA" id="ARBA00048988"/>
    </source>
</evidence>
<feature type="region of interest" description="Disordered" evidence="13">
    <location>
        <begin position="811"/>
        <end position="830"/>
    </location>
</feature>